<dbReference type="AlphaFoldDB" id="A0A937W2D9"/>
<reference evidence="6" key="1">
    <citation type="submission" date="2019-03" db="EMBL/GenBank/DDBJ databases">
        <title>Lake Tanganyika Metagenome-Assembled Genomes (MAGs).</title>
        <authorList>
            <person name="Tran P."/>
        </authorList>
    </citation>
    <scope>NUCLEOTIDE SEQUENCE</scope>
    <source>
        <strain evidence="6">K_DeepCast_65m_m2_066</strain>
    </source>
</reference>
<feature type="domain" description="HTH lysR-type" evidence="5">
    <location>
        <begin position="15"/>
        <end position="72"/>
    </location>
</feature>
<sequence>MLILFFSNAQKGVLVELRQLIAFKTVATHASFTAAATHLHLTQSAVSQQIKALEDECGVTLFDRSGRLVRLTNAGQVFLTHVERILAQVENARVEMTEMAGGARGRCRLAALPSIAAYLLPRALATFQRRYPGVEVQLMESVQAQLLEWVQQGTVDFSIVALPVHDPHLQSTALLHDEFVLVVPQDHVFAARRVVRLAELETERFVLYPKGAGGREQFIDACRQVGFDPQVVFESEDRETILGLVAAGVGITFIPRFIAHHTRTDGPVVVDIVEPRLRREVGVVWRRNRYLPQAARNLIALLEDVVRHPL</sequence>
<dbReference type="GO" id="GO:0003677">
    <property type="term" value="F:DNA binding"/>
    <property type="evidence" value="ECO:0007669"/>
    <property type="project" value="UniProtKB-KW"/>
</dbReference>
<dbReference type="EMBL" id="VGLS01000330">
    <property type="protein sequence ID" value="MBM3224450.1"/>
    <property type="molecule type" value="Genomic_DNA"/>
</dbReference>
<evidence type="ECO:0000259" key="5">
    <source>
        <dbReference type="PROSITE" id="PS50931"/>
    </source>
</evidence>
<dbReference type="Pfam" id="PF03466">
    <property type="entry name" value="LysR_substrate"/>
    <property type="match status" value="1"/>
</dbReference>
<evidence type="ECO:0000256" key="3">
    <source>
        <dbReference type="ARBA" id="ARBA00023125"/>
    </source>
</evidence>
<dbReference type="Pfam" id="PF00126">
    <property type="entry name" value="HTH_1"/>
    <property type="match status" value="1"/>
</dbReference>
<accession>A0A937W2D9</accession>
<protein>
    <submittedName>
        <fullName evidence="6">LysR family transcriptional regulator</fullName>
    </submittedName>
</protein>
<dbReference type="InterPro" id="IPR036388">
    <property type="entry name" value="WH-like_DNA-bd_sf"/>
</dbReference>
<gene>
    <name evidence="6" type="ORF">FJZ47_11695</name>
</gene>
<evidence type="ECO:0000313" key="6">
    <source>
        <dbReference type="EMBL" id="MBM3224450.1"/>
    </source>
</evidence>
<evidence type="ECO:0000256" key="1">
    <source>
        <dbReference type="ARBA" id="ARBA00009437"/>
    </source>
</evidence>
<dbReference type="FunFam" id="1.10.10.10:FF:000001">
    <property type="entry name" value="LysR family transcriptional regulator"/>
    <property type="match status" value="1"/>
</dbReference>
<name>A0A937W2D9_UNCTE</name>
<dbReference type="PRINTS" id="PR00039">
    <property type="entry name" value="HTHLYSR"/>
</dbReference>
<keyword evidence="4" id="KW-0804">Transcription</keyword>
<evidence type="ECO:0000256" key="2">
    <source>
        <dbReference type="ARBA" id="ARBA00023015"/>
    </source>
</evidence>
<comment type="caution">
    <text evidence="6">The sequence shown here is derived from an EMBL/GenBank/DDBJ whole genome shotgun (WGS) entry which is preliminary data.</text>
</comment>
<dbReference type="InterPro" id="IPR036390">
    <property type="entry name" value="WH_DNA-bd_sf"/>
</dbReference>
<comment type="similarity">
    <text evidence="1">Belongs to the LysR transcriptional regulatory family.</text>
</comment>
<dbReference type="Gene3D" id="1.10.10.10">
    <property type="entry name" value="Winged helix-like DNA-binding domain superfamily/Winged helix DNA-binding domain"/>
    <property type="match status" value="1"/>
</dbReference>
<dbReference type="Proteomes" id="UP000712673">
    <property type="component" value="Unassembled WGS sequence"/>
</dbReference>
<dbReference type="PROSITE" id="PS50931">
    <property type="entry name" value="HTH_LYSR"/>
    <property type="match status" value="1"/>
</dbReference>
<dbReference type="GO" id="GO:0005829">
    <property type="term" value="C:cytosol"/>
    <property type="evidence" value="ECO:0007669"/>
    <property type="project" value="TreeGrafter"/>
</dbReference>
<dbReference type="PANTHER" id="PTHR30419:SF8">
    <property type="entry name" value="NITROGEN ASSIMILATION TRANSCRIPTIONAL ACTIVATOR-RELATED"/>
    <property type="match status" value="1"/>
</dbReference>
<dbReference type="Gene3D" id="3.40.190.290">
    <property type="match status" value="1"/>
</dbReference>
<evidence type="ECO:0000313" key="7">
    <source>
        <dbReference type="Proteomes" id="UP000712673"/>
    </source>
</evidence>
<organism evidence="6 7">
    <name type="scientific">Tectimicrobiota bacterium</name>
    <dbReference type="NCBI Taxonomy" id="2528274"/>
    <lineage>
        <taxon>Bacteria</taxon>
        <taxon>Pseudomonadati</taxon>
        <taxon>Nitrospinota/Tectimicrobiota group</taxon>
        <taxon>Candidatus Tectimicrobiota</taxon>
    </lineage>
</organism>
<keyword evidence="2" id="KW-0805">Transcription regulation</keyword>
<keyword evidence="3" id="KW-0238">DNA-binding</keyword>
<dbReference type="InterPro" id="IPR000847">
    <property type="entry name" value="LysR_HTH_N"/>
</dbReference>
<dbReference type="CDD" id="cd05466">
    <property type="entry name" value="PBP2_LTTR_substrate"/>
    <property type="match status" value="1"/>
</dbReference>
<evidence type="ECO:0000256" key="4">
    <source>
        <dbReference type="ARBA" id="ARBA00023163"/>
    </source>
</evidence>
<dbReference type="InterPro" id="IPR050950">
    <property type="entry name" value="HTH-type_LysR_regulators"/>
</dbReference>
<proteinExistence type="inferred from homology"/>
<dbReference type="SUPFAM" id="SSF53850">
    <property type="entry name" value="Periplasmic binding protein-like II"/>
    <property type="match status" value="1"/>
</dbReference>
<dbReference type="SUPFAM" id="SSF46785">
    <property type="entry name" value="Winged helix' DNA-binding domain"/>
    <property type="match status" value="1"/>
</dbReference>
<dbReference type="InterPro" id="IPR005119">
    <property type="entry name" value="LysR_subst-bd"/>
</dbReference>
<dbReference type="GO" id="GO:0003700">
    <property type="term" value="F:DNA-binding transcription factor activity"/>
    <property type="evidence" value="ECO:0007669"/>
    <property type="project" value="InterPro"/>
</dbReference>
<dbReference type="PANTHER" id="PTHR30419">
    <property type="entry name" value="HTH-TYPE TRANSCRIPTIONAL REGULATOR YBHD"/>
    <property type="match status" value="1"/>
</dbReference>